<keyword evidence="2" id="KW-1185">Reference proteome</keyword>
<sequence>MQCLILTISSLNLVVKMLTLSSKLHTIYTSGVSACQSRKLSAIRQVNFA</sequence>
<dbReference type="Proteomes" id="UP000663720">
    <property type="component" value="Chromosome"/>
</dbReference>
<reference evidence="1" key="1">
    <citation type="journal article" date="2021" name="Microb. Physiol.">
        <title>Proteogenomic Insights into the Physiology of Marine, Sulfate-Reducing, Filamentous Desulfonema limicola and Desulfonema magnum.</title>
        <authorList>
            <person name="Schnaars V."/>
            <person name="Wohlbrand L."/>
            <person name="Scheve S."/>
            <person name="Hinrichs C."/>
            <person name="Reinhardt R."/>
            <person name="Rabus R."/>
        </authorList>
    </citation>
    <scope>NUCLEOTIDE SEQUENCE</scope>
    <source>
        <strain evidence="1">5ac10</strain>
    </source>
</reference>
<protein>
    <submittedName>
        <fullName evidence="1">Uncharacterized protein</fullName>
    </submittedName>
</protein>
<name>A0A975GFC7_9BACT</name>
<dbReference type="EMBL" id="CP061799">
    <property type="protein sequence ID" value="QTA79034.1"/>
    <property type="molecule type" value="Genomic_DNA"/>
</dbReference>
<organism evidence="1 2">
    <name type="scientific">Desulfonema limicola</name>
    <dbReference type="NCBI Taxonomy" id="45656"/>
    <lineage>
        <taxon>Bacteria</taxon>
        <taxon>Pseudomonadati</taxon>
        <taxon>Thermodesulfobacteriota</taxon>
        <taxon>Desulfobacteria</taxon>
        <taxon>Desulfobacterales</taxon>
        <taxon>Desulfococcaceae</taxon>
        <taxon>Desulfonema</taxon>
    </lineage>
</organism>
<dbReference type="KEGG" id="dli:dnl_12810"/>
<evidence type="ECO:0000313" key="1">
    <source>
        <dbReference type="EMBL" id="QTA79034.1"/>
    </source>
</evidence>
<gene>
    <name evidence="1" type="ORF">dnl_12810</name>
</gene>
<dbReference type="AlphaFoldDB" id="A0A975GFC7"/>
<evidence type="ECO:0000313" key="2">
    <source>
        <dbReference type="Proteomes" id="UP000663720"/>
    </source>
</evidence>
<accession>A0A975GFC7</accession>
<proteinExistence type="predicted"/>